<feature type="domain" description="Trimeric autotransporter adhesin YadA-like stalk" evidence="16">
    <location>
        <begin position="2159"/>
        <end position="2197"/>
    </location>
</feature>
<name>A0A263HAW1_9PAST</name>
<evidence type="ECO:0000256" key="9">
    <source>
        <dbReference type="ARBA" id="ARBA00023136"/>
    </source>
</evidence>
<feature type="region of interest" description="Disordered" evidence="12">
    <location>
        <begin position="4873"/>
        <end position="4904"/>
    </location>
</feature>
<feature type="region of interest" description="Disordered" evidence="12">
    <location>
        <begin position="4296"/>
        <end position="4329"/>
    </location>
</feature>
<keyword evidence="4" id="KW-0813">Transport</keyword>
<comment type="similarity">
    <text evidence="3">Belongs to the autotransporter-2 (AT-2) (TC 1.B.40) family.</text>
</comment>
<proteinExistence type="inferred from homology"/>
<dbReference type="EMBL" id="NLFK01000007">
    <property type="protein sequence ID" value="OZN24603.1"/>
    <property type="molecule type" value="Genomic_DNA"/>
</dbReference>
<dbReference type="InterPro" id="IPR045584">
    <property type="entry name" value="Pilin-like"/>
</dbReference>
<dbReference type="Gene3D" id="3.30.1300.30">
    <property type="entry name" value="GSPII I/J protein-like"/>
    <property type="match status" value="1"/>
</dbReference>
<reference evidence="17 19" key="1">
    <citation type="submission" date="2017-07" db="EMBL/GenBank/DDBJ databases">
        <title>Virulence factors identified in Actinobacillus seminis.</title>
        <authorList>
            <person name="Negrete-Abascal E."/>
            <person name="Vaca-Pacheco S."/>
            <person name="Montes-Garcia F."/>
            <person name="Leyto-Gil A.M."/>
            <person name="Fragoso-Garcia E."/>
            <person name="Carvente-Garcia R."/>
            <person name="Perez-Agueros S."/>
            <person name="Castelan-Sanchez H.G."/>
            <person name="Garcia-Molina A."/>
            <person name="Villamar T.E."/>
            <person name="Vazquez-Cruz C."/>
        </authorList>
    </citation>
    <scope>NUCLEOTIDE SEQUENCE [LARGE SCALE GENOMIC DNA]</scope>
    <source>
        <strain evidence="17 19">ATCC 15768</strain>
    </source>
</reference>
<evidence type="ECO:0000259" key="16">
    <source>
        <dbReference type="Pfam" id="PF05662"/>
    </source>
</evidence>
<evidence type="ECO:0000313" key="19">
    <source>
        <dbReference type="Proteomes" id="UP000215738"/>
    </source>
</evidence>
<evidence type="ECO:0000256" key="10">
    <source>
        <dbReference type="ARBA" id="ARBA00023237"/>
    </source>
</evidence>
<comment type="subcellular location">
    <subcellularLocation>
        <location evidence="2">Cell outer membrane</location>
    </subcellularLocation>
    <subcellularLocation>
        <location evidence="1">Cell surface</location>
    </subcellularLocation>
</comment>
<dbReference type="SUPFAM" id="SSF101967">
    <property type="entry name" value="Adhesin YadA, collagen-binding domain"/>
    <property type="match status" value="6"/>
</dbReference>
<keyword evidence="6 13" id="KW-0812">Transmembrane</keyword>
<evidence type="ECO:0000256" key="8">
    <source>
        <dbReference type="ARBA" id="ARBA00022927"/>
    </source>
</evidence>
<feature type="coiled-coil region" evidence="11">
    <location>
        <begin position="4418"/>
        <end position="4449"/>
    </location>
</feature>
<gene>
    <name evidence="17" type="ORF">CFY87_07750</name>
    <name evidence="18" type="ORF">NCTC10851_01959</name>
</gene>
<dbReference type="Pfam" id="PF05662">
    <property type="entry name" value="YadA_stalk"/>
    <property type="match status" value="7"/>
</dbReference>
<feature type="domain" description="Trimeric autotransporter adhesin YadA-like stalk" evidence="16">
    <location>
        <begin position="3077"/>
        <end position="3115"/>
    </location>
</feature>
<dbReference type="InParanoid" id="A0A263HAW1"/>
<dbReference type="InterPro" id="IPR011049">
    <property type="entry name" value="Serralysin-like_metalloprot_C"/>
</dbReference>
<keyword evidence="19" id="KW-1185">Reference proteome</keyword>
<evidence type="ECO:0000313" key="17">
    <source>
        <dbReference type="EMBL" id="OZN24603.1"/>
    </source>
</evidence>
<feature type="domain" description="Trimeric autotransporter adhesin YadA-like head" evidence="15">
    <location>
        <begin position="301"/>
        <end position="327"/>
    </location>
</feature>
<evidence type="ECO:0000256" key="7">
    <source>
        <dbReference type="ARBA" id="ARBA00022729"/>
    </source>
</evidence>
<sequence length="5396" mass="561439">MNKIFKTKYDVTTGQTKAVSELANNRQVASRVEAAGSQPKCGVFLGMFKVLPLALVMSGLLSSAAYGGSVWLDPNTNPSGNLSSGDNLSTTVWSDDSGGVGVKPNEVVILAHKDSKTGINALYKNKDFKRTVVIGSRAVGGGSDTTAIGYRAIVGKNLSTENPNQSHQGTAVGYRAFSYGNEAVSLGNDTVAYGESSISIGSDNVGKGIGKYSQKGLSYEIWKLYRQNGAKFNYTGEYAAIDGARDNVDETEYNNYLKQRDSRKPFYKTHNWAYGDSSIAIGSRNVAYGHGSTAIGTLSVAKGDYSTALGTATLAFGESSVALGNESYVYASNSIGVGNSVQAISVGSMVYGYQSYAGGAGSIAIGKRALANVESSDHFKQTVEDFGNLWYEGASTGEALNKLDNPNLGGKYTTLDTYFSPKTDTQLGTGEDKAKRKNDGAVALGYYVYALGENSIALGRQAYSKGDRAIAIGPYAYGGYEKTIAIGYGAKALADQSFAIGSLSRAEGKDSIAFGVNSKVLKDKHSTDLSGQNSIALGNDSEVTMKNSVAIGNMSNTRYYYKGNKSTPIPSITDTNNKAITLLPYIPKGTSYSYTSTSEDGVVSVGGWDKSGDIGRRRIINVAPGALDSDAATVGQLKALEYAYKEGVVAYYTVENGKNYKVVKHTDGKFYKANTENGTPLDTNAIDANNVFVGPKGAREQTRLENGKNIIDMGDKIKFAHIKDGEIKDNSDHAITGNQLKNVGDILGISINSNNTKFANPSFADVKYVGGNKGAQNTFKDAINELIAAVNKGYKFAANTNQNNDTYFLGSTIKIVSGAVDTGYSGKNLKTKFTKEGTSTAKFEIGLSETPEFKKVTVTEIPTDNNHVVNKKYVDDKLKDAGKSHYLSVKEPTTKAANYNNDGAKGANSVAIGVDVQTKSDAHSAVAIGHNLSTDVKHAVVVGSNINIEQNNSGDKNKKDAVVAIGSGLKLKNAKSSIVLAAVDERGNTSDTEEGRTVVDGASWAVVIGNKTKVKNGTDIVALGNNINVSDSNNNSLVILGNQATASSAFNSVVLGYKASTTLNDAIALGSNSVANTNANIVGFDTVTGSERASVNDYGAWKSKYAALSIGNGNNTRQITGLAAGRQDTDAVNVAQLKAATMHFVSINGGGNTGGNYANNGATGANAIAIGVETKAQSNSGIAIGYGTQVLGGSNNSIAIGAVSGGSPTKIENAEWTVAIGNNTKVTGGNDILALGSNINVTKTKTQNNENGSLVILGNNATATNAANSVVIGKGASTQAQSAVAIGEGAIASVANSVAIGKDSKTTGDISTKGYDPSTKKAYAGNDNGSAWLPNKGVFAVGDGSTSTRRITGVAAGSADTDAVNVAQLKKVVSGAATLKYKANAGAEQSIDLTKNSLNFTNGTYTEATVGVDGVVTIGLNTATKNKIDGALQTADANTQYAKIDASNIGGKESTWRTQLNVYDKGETDAAIAKAKETVEQGDGINVTPSESTDGAKKFTVSLDSNLKTKIDSIGTGEVAQNNDNTVTGAKVHTAIESAKTALTGQINKKVDTTTFEEAKTQLETKINGKADKNLSNIDDAGKNVIKNLITVEGEDKIEVTTINGNTGSAKTFTVKLNEDTTNKINSIGTGTVTNSDEKTVTGKAVYEAIKNSKVTVKANDNDSYITVNGNKSDDISGNEFKIGLDLNALTTKLGETFSKKTDTFGLIGNDSQAVTTTLNNTLKIEGSESVASSQTNIYVSKKDQNGLEIKLGETLSGISSIGKDENNKIGFNTDNAKNEITYTVGNATGTATYKFGKDGLDLGSKKITNVASGIGDVGGTTTNLDNVLKGTPEETYKLNAANVEDLAKVAAAIITKGLEFEDGNGNKVNRKLGETLKLVGEKGATVASNSSTTVATAPDNITVVAKKSKTGDSEPNDTLEIRLAKDLKGIASIENTKDKSKIELKDNGIDLTTSTGKTVKVKDNALEGVNKISAVGDADANSIDLAKDSNGTKNIEITSGGKTLTIAKDGTNGKEGISLTGLVDRKVDETGYGTNGNAGRAATESALLDLKTKGLTFEANQNNSTEPKKLQTALGETLKITGKDGDITDFDSKYSLENVATKIDVANKAIRIGLLKTPRFDALELGADSTKKISLTPNTTGDTLELKLTGAGNDTNVKISGVANGTGDNDAINKSQLNSVVTALGGSATIETDGKVTGPTYTLANGGTKNAVGEALTALDTAITTTNSSITTLGNASIKFSDGINEFTRANNESDKTVKIVSGSNVTVLLDNKADSNKTGKFTISLNKELTDINSITLKSSGDANSKTGKITVDTTGNVKVQHGEGAASKIVAESDFNELKTSDEITVTGGGKVFGGETKLSLNDNSIAGTKLKNATISEAKLDSALSDKINKTFMVKAGNDTSGNLIGDTLEFAKDSNLTVVLDSANKKITYGLSSTLTGITSIESAAENGAKSKITLNADHIVSDKDIYVGSKGNDESNKLVKKSELDTLNQTLNQTLNSNQTNITKNTADIANLSNNKLTFKAGSTEFERANNSNKTVEFKGEGNLNVKLDTDITKNTGTFTISVNETSSINVEAGKQKEDGSITVEDRLTTEKAVVDYVKERTFKLAGNDGTAVSSVLDGTINIKGDASTTSDQGNIYVSKGTSDSELKIQLGKNLTGIESIKKAADKASLTLGDDKIELSPVKDVKVTLEKDGEKSTVKATGLSTIGNDGDNALVFNTDKSDNTTATLKVGGSDLTFTKVNGGIKLSGLSDGTIEDKSKDVITGNQLNELGATHLGLTVNGAKTGFDALSFTEIKGSDNSNKKQTTFKDAIDDLISAVNKGMKFQGNDEQAVTVNLDGTLKIVGKGSDAKNIDVADNNIKVSQNTDGDGLEIGLSDTLTGIKSVANGENAKIALGGENEKDKTITFTSGDNKDNVTLKGSTFTGVSEINKEANKGALKLDNATATLESAKEKSKLELKDSEAKLESVKNGSNLALDNTGATLSAGNGKGSIKVATGSGDGANKIELSPENGLTVMLEKDATNGGVQATGLSTIGKNDRNALVFNGTGNTAKLKVDGNELTFTKSDSGNTVKISDVADGKLENSSSEAITGGQLHDLASKLGVAVENGKTTFTAPSFNAINGGTTQTTFKGAIDDLITAVNGGLTFRGNDNGSTPSSTTLQLGGTLTIDSSTVGSGANGASGTTEKDITVTLAPSNGSDPQSAGTLTLTLNKATAVSDKDEKVITSKAVAKELTKYTTTETLDKDFLKVTGENIGDTEEKKEQGRKTFGSNVGIAEIKLADPDKSSTELVQADAVIKYLKGTGKKSVKVSDNPETKAEGEGSIAIGDKAIAQNEGAISIGQNSGAKNNGAISIGKGSDVTEKDGIAIGTGTKVSGQSSVALGEGNKVSGVQSYVIGSDNDIKGREVVAIGSNITADEKIHDAVILGNRSTGEAKTVSVGSKDTKRRIIFVDTPKNEYDAVNKKYVDDLTLTYKSNGEDKTKQTINLKNGALDFVKSENISVSVKADGKITHTLNNELKEIGSISATKDDEGAKITLSDGKNGKPKQVELNDAKLTGLSDGDIDKDSKEAVTGKQLADLAGKLGVAVDKDKTKFTAPIFEYLSNVDGSFKEKNPTTLKGAIDEARAKLNEGLKFGGDVPTGTNNGTHYLGSTINIVSLGTRTGTGAVAPTSTDSYSGSNLITQYTNDNGNAKIEIGFKDKPTFSKVTLSQEQKYGDSKVGNEDVITKSYLEQALNSFKFNVEYGAQKVQIGRGDTLKFADGLNIQGSLKQEGATLAAPAPTPTAPTPANTATASTTPTAPASGATGGTAGTVSNATALVTIGTAEALKNITSISSKPKNEAGGNGTDTEVTKLTLDAEKGATFQVGNQGSKVSVNSDGIALTPQTKGTGTGNPFADQPSITIKAGATPVDPNNLDLVDPNNEPSIAFAAKGGSNGSAKEGTGTIKYLKDRTVSKNNSNGDKYGEGDNKGNAATEGAVKELYDSGLKFAGNDGQDVHKKLGETLSIKGEGSVGATAADNIVVRAKDNGLEIGLTKNIRNIDTIAIAGTGDDSGKDIFIDAEGITTTAKLDDGTVLVNDQTASGNVLRNGTHQTEVKAGEVAIKDKSGQEVVSLKVAEDGQDGNAQSATLTFAKGADGKSGTGTITGLADLADDADGTSATNKNYVDGKMEDLNNNRPFDFYLGDQKVVKGQDGQFYKPDELKGAKYDANSKKYMKEGKEITSTVKDQNAVVIKAAPVERPMTVTNIKDGDLTDKSTDAVNGSQLVKATGAKLIDDPSSNTDPKAKKMVFADGKDGLSGLETSSNGKEPMANKGLTAKDGLNGKNANDKANALRNGEAGTVVFTDHQGNRLVKANDGKYYKAGDVEDNGTPKAGSAVAKPQLSLVNHEGNTTTPTVLGNVASGLGLPAPETDPAKAKEAKEKTAQLAKAAENKKAEVSDKAKALSDKAKTFTRLTLAVNDLEQAANALPDGKAKAQIEAQLKETQEELAKAQKALETAKTDLQTAQKSLKTANADYEANYDGYAKVADLVSADSTAVLSNVATIADVQAVAKSGMKFKGNDGVEVRKQLSETLAITGEGTFNSDLTAAGNIKVEMSQDGKGLEVKLSDKLQNMTSFETREVEGRKSTLDSNGLRVVDQDSEAVVTAQGTRIAGKGNHAGQSASYTLDGIALKDKNGKDAVSLNAKALSFAVTQDQAGAPVGTGVITGLKDLDATADGSSAANKNYVDEKVSDLDSNRPFDFYIQEGDDYTKVVKGRDGKFYKPEDLKGAKYVAGTADGDKGKYTKNGQDVKSSIADKQAAVVIKAEPTTSPMTITNVKDGDLTNTSTDAINGGQLVKATGAKWIDDPNSSETAPKPKIMVFADGKDGLSGLEKTSDGKEPMANKGLTAKDGLNGKNANDKANALRNGEAGTVVFTDKDGNRLVKANDGKYYKATDVDDKGNVKSAANGQVAPKAVDNPQLSLVNTGGEINKPVVLSNVASGLGLTTPTDDKKETLNKLADTVKEKVKVLGEKTKELSEKATKLADLELMVDSLKQTVDTLPDGEAKDKIREELKNYEPQLSAAKEAKENAKKAVKSARDALIAANKDYKKQYNDYSKATEKVADLVKPDSKANPTNVATVGDLQAVARAGLNFEGNDGIAVHQDVGETLTLKGEGEFNSDNSAAGNIKVEMAKDGRGLEVKLSDKLKNMTSFETREVDGKKSRLDSNGLRVVDKDSEAVVTAQGTRIAGKGNHAGKSASYTLDGIALKDKNGKDAVSLNAKALSFAVTQDQAGAPVGTGVIRGLKDLDAHATGDMAANKNYVDAKHHELRHALNHSNKELRAGIAGANAASALASVSMPGKSMVAVAAAGYDGENAVAIGYSRVSDSGKVMLKLQGNSNSQGKVAGAVSVGYQW</sequence>
<feature type="domain" description="Trimeric autotransporter adhesin YadA-like head" evidence="15">
    <location>
        <begin position="3322"/>
        <end position="3348"/>
    </location>
</feature>
<evidence type="ECO:0000256" key="6">
    <source>
        <dbReference type="ARBA" id="ARBA00022692"/>
    </source>
</evidence>
<protein>
    <submittedName>
        <fullName evidence="18">Autotransporter adhesin</fullName>
    </submittedName>
</protein>
<dbReference type="GO" id="GO:0009279">
    <property type="term" value="C:cell outer membrane"/>
    <property type="evidence" value="ECO:0007669"/>
    <property type="project" value="UniProtKB-SubCell"/>
</dbReference>
<keyword evidence="5" id="KW-1134">Transmembrane beta strand</keyword>
<dbReference type="Gene3D" id="2.150.10.10">
    <property type="entry name" value="Serralysin-like metalloprotease, C-terminal"/>
    <property type="match status" value="6"/>
</dbReference>
<dbReference type="Pfam" id="PF03895">
    <property type="entry name" value="YadA_anchor"/>
    <property type="match status" value="1"/>
</dbReference>
<evidence type="ECO:0000259" key="14">
    <source>
        <dbReference type="Pfam" id="PF03895"/>
    </source>
</evidence>
<feature type="domain" description="Trimeric autotransporter adhesin YadA-like head" evidence="15">
    <location>
        <begin position="450"/>
        <end position="476"/>
    </location>
</feature>
<dbReference type="InterPro" id="IPR005594">
    <property type="entry name" value="YadA_C"/>
</dbReference>
<evidence type="ECO:0000256" key="3">
    <source>
        <dbReference type="ARBA" id="ARBA00005848"/>
    </source>
</evidence>
<evidence type="ECO:0000256" key="4">
    <source>
        <dbReference type="ARBA" id="ARBA00022448"/>
    </source>
</evidence>
<evidence type="ECO:0000313" key="18">
    <source>
        <dbReference type="EMBL" id="SUU38178.1"/>
    </source>
</evidence>
<keyword evidence="9 13" id="KW-0472">Membrane</keyword>
<dbReference type="Proteomes" id="UP000254507">
    <property type="component" value="Unassembled WGS sequence"/>
</dbReference>
<dbReference type="EMBL" id="UFSB01000001">
    <property type="protein sequence ID" value="SUU38178.1"/>
    <property type="molecule type" value="Genomic_DNA"/>
</dbReference>
<organism evidence="18 20">
    <name type="scientific">Actinobacillus seminis</name>
    <dbReference type="NCBI Taxonomy" id="722"/>
    <lineage>
        <taxon>Bacteria</taxon>
        <taxon>Pseudomonadati</taxon>
        <taxon>Pseudomonadota</taxon>
        <taxon>Gammaproteobacteria</taxon>
        <taxon>Pasteurellales</taxon>
        <taxon>Pasteurellaceae</taxon>
        <taxon>Actinobacillus</taxon>
    </lineage>
</organism>
<dbReference type="InterPro" id="IPR008635">
    <property type="entry name" value="Coiled_stalk_dom"/>
</dbReference>
<feature type="domain" description="Trimeric autotransporter adhesin YadA-like stalk" evidence="16">
    <location>
        <begin position="4246"/>
        <end position="4270"/>
    </location>
</feature>
<dbReference type="CDD" id="cd12820">
    <property type="entry name" value="LbR_YadA-like"/>
    <property type="match status" value="3"/>
</dbReference>
<dbReference type="GO" id="GO:0009986">
    <property type="term" value="C:cell surface"/>
    <property type="evidence" value="ECO:0007669"/>
    <property type="project" value="UniProtKB-SubCell"/>
</dbReference>
<feature type="domain" description="Trimeric autotransporter adhesin YadA-like head" evidence="15">
    <location>
        <begin position="1281"/>
        <end position="1304"/>
    </location>
</feature>
<keyword evidence="11" id="KW-0175">Coiled coil</keyword>
<feature type="region of interest" description="Disordered" evidence="12">
    <location>
        <begin position="3778"/>
        <end position="3814"/>
    </location>
</feature>
<dbReference type="GO" id="GO:0015031">
    <property type="term" value="P:protein transport"/>
    <property type="evidence" value="ECO:0007669"/>
    <property type="project" value="UniProtKB-KW"/>
</dbReference>
<feature type="domain" description="Trimeric autotransporter adhesin YadA-like stalk" evidence="16">
    <location>
        <begin position="4816"/>
        <end position="4840"/>
    </location>
</feature>
<feature type="domain" description="Trimeric autotransporter adhesin YadA-like head" evidence="15">
    <location>
        <begin position="1162"/>
        <end position="1187"/>
    </location>
</feature>
<feature type="coiled-coil region" evidence="11">
    <location>
        <begin position="4476"/>
        <end position="4517"/>
    </location>
</feature>
<dbReference type="RefSeq" id="WP_094946642.1">
    <property type="nucleotide sequence ID" value="NZ_NLFK01000007.1"/>
</dbReference>
<accession>A0A263HAW1</accession>
<feature type="transmembrane region" description="Helical" evidence="13">
    <location>
        <begin position="50"/>
        <end position="72"/>
    </location>
</feature>
<dbReference type="Pfam" id="PF05658">
    <property type="entry name" value="YadA_head"/>
    <property type="match status" value="10"/>
</dbReference>
<reference evidence="18 20" key="2">
    <citation type="submission" date="2018-06" db="EMBL/GenBank/DDBJ databases">
        <authorList>
            <consortium name="Pathogen Informatics"/>
            <person name="Doyle S."/>
        </authorList>
    </citation>
    <scope>NUCLEOTIDE SEQUENCE [LARGE SCALE GENOMIC DNA]</scope>
    <source>
        <strain evidence="18 20">NCTC10851</strain>
    </source>
</reference>
<feature type="domain" description="Trimeric autotransporter adhesin YadA-like stalk" evidence="16">
    <location>
        <begin position="1118"/>
        <end position="1142"/>
    </location>
</feature>
<feature type="domain" description="Trimeric autotransporter adhesin YadA-like stalk" evidence="16">
    <location>
        <begin position="618"/>
        <end position="646"/>
    </location>
</feature>
<dbReference type="OrthoDB" id="5688270at2"/>
<evidence type="ECO:0000256" key="13">
    <source>
        <dbReference type="SAM" id="Phobius"/>
    </source>
</evidence>
<keyword evidence="7" id="KW-0732">Signal</keyword>
<feature type="domain" description="Trimeric autotransporter adhesin YadA-like head" evidence="15">
    <location>
        <begin position="180"/>
        <end position="203"/>
    </location>
</feature>
<dbReference type="SUPFAM" id="SSF54523">
    <property type="entry name" value="Pili subunits"/>
    <property type="match status" value="1"/>
</dbReference>
<feature type="domain" description="Trimeric autotransporter adhesin YadA-like C-terminal membrane anchor" evidence="14">
    <location>
        <begin position="5339"/>
        <end position="5396"/>
    </location>
</feature>
<feature type="coiled-coil region" evidence="11">
    <location>
        <begin position="5062"/>
        <end position="5089"/>
    </location>
</feature>
<evidence type="ECO:0000313" key="20">
    <source>
        <dbReference type="Proteomes" id="UP000254507"/>
    </source>
</evidence>
<dbReference type="InterPro" id="IPR008640">
    <property type="entry name" value="Adhesin_Head_dom"/>
</dbReference>
<keyword evidence="10" id="KW-0998">Cell outer membrane</keyword>
<feature type="domain" description="Trimeric autotransporter adhesin YadA-like head" evidence="15">
    <location>
        <begin position="483"/>
        <end position="503"/>
    </location>
</feature>
<feature type="domain" description="Trimeric autotransporter adhesin YadA-like stalk" evidence="16">
    <location>
        <begin position="1350"/>
        <end position="1378"/>
    </location>
</feature>
<feature type="domain" description="Trimeric autotransporter adhesin YadA-like head" evidence="15">
    <location>
        <begin position="1048"/>
        <end position="1073"/>
    </location>
</feature>
<keyword evidence="8" id="KW-0653">Protein transport</keyword>
<evidence type="ECO:0000256" key="2">
    <source>
        <dbReference type="ARBA" id="ARBA00004442"/>
    </source>
</evidence>
<feature type="compositionally biased region" description="Low complexity" evidence="12">
    <location>
        <begin position="3790"/>
        <end position="3807"/>
    </location>
</feature>
<evidence type="ECO:0000256" key="12">
    <source>
        <dbReference type="SAM" id="MobiDB-lite"/>
    </source>
</evidence>
<dbReference type="Gene3D" id="2.60.40.4050">
    <property type="match status" value="1"/>
</dbReference>
<evidence type="ECO:0000259" key="15">
    <source>
        <dbReference type="Pfam" id="PF05658"/>
    </source>
</evidence>
<feature type="domain" description="Trimeric autotransporter adhesin YadA-like head" evidence="15">
    <location>
        <begin position="530"/>
        <end position="553"/>
    </location>
</feature>
<keyword evidence="13" id="KW-1133">Transmembrane helix</keyword>
<dbReference type="Proteomes" id="UP000215738">
    <property type="component" value="Unassembled WGS sequence"/>
</dbReference>
<evidence type="ECO:0000256" key="1">
    <source>
        <dbReference type="ARBA" id="ARBA00004241"/>
    </source>
</evidence>
<feature type="domain" description="Trimeric autotransporter adhesin YadA-like head" evidence="15">
    <location>
        <begin position="273"/>
        <end position="298"/>
    </location>
</feature>
<evidence type="ECO:0000256" key="5">
    <source>
        <dbReference type="ARBA" id="ARBA00022452"/>
    </source>
</evidence>
<evidence type="ECO:0000256" key="11">
    <source>
        <dbReference type="SAM" id="Coils"/>
    </source>
</evidence>
<dbReference type="Gene3D" id="6.10.250.2040">
    <property type="match status" value="2"/>
</dbReference>